<name>A0A8C3XIZ4_CHESE</name>
<reference evidence="2" key="2">
    <citation type="submission" date="2025-09" db="UniProtKB">
        <authorList>
            <consortium name="Ensembl"/>
        </authorList>
    </citation>
    <scope>IDENTIFICATION</scope>
</reference>
<keyword evidence="3" id="KW-1185">Reference proteome</keyword>
<dbReference type="Proteomes" id="UP000694403">
    <property type="component" value="Unplaced"/>
</dbReference>
<evidence type="ECO:0000256" key="1">
    <source>
        <dbReference type="SAM" id="MobiDB-lite"/>
    </source>
</evidence>
<accession>A0A8C3XIZ4</accession>
<dbReference type="AlphaFoldDB" id="A0A8C3XIZ4"/>
<feature type="region of interest" description="Disordered" evidence="1">
    <location>
        <begin position="388"/>
        <end position="410"/>
    </location>
</feature>
<protein>
    <submittedName>
        <fullName evidence="2">Uncharacterized protein</fullName>
    </submittedName>
</protein>
<organism evidence="2 3">
    <name type="scientific">Chelydra serpentina</name>
    <name type="common">Snapping turtle</name>
    <name type="synonym">Testudo serpentina</name>
    <dbReference type="NCBI Taxonomy" id="8475"/>
    <lineage>
        <taxon>Eukaryota</taxon>
        <taxon>Metazoa</taxon>
        <taxon>Chordata</taxon>
        <taxon>Craniata</taxon>
        <taxon>Vertebrata</taxon>
        <taxon>Euteleostomi</taxon>
        <taxon>Archelosauria</taxon>
        <taxon>Testudinata</taxon>
        <taxon>Testudines</taxon>
        <taxon>Cryptodira</taxon>
        <taxon>Durocryptodira</taxon>
        <taxon>Americhelydia</taxon>
        <taxon>Chelydroidea</taxon>
        <taxon>Chelydridae</taxon>
        <taxon>Chelydra</taxon>
    </lineage>
</organism>
<evidence type="ECO:0000313" key="3">
    <source>
        <dbReference type="Proteomes" id="UP000694403"/>
    </source>
</evidence>
<reference evidence="2" key="1">
    <citation type="submission" date="2025-08" db="UniProtKB">
        <authorList>
            <consortium name="Ensembl"/>
        </authorList>
    </citation>
    <scope>IDENTIFICATION</scope>
</reference>
<evidence type="ECO:0000313" key="2">
    <source>
        <dbReference type="Ensembl" id="ENSCSRP00000002808.1"/>
    </source>
</evidence>
<dbReference type="Ensembl" id="ENSCSRT00000002904.1">
    <property type="protein sequence ID" value="ENSCSRP00000002808.1"/>
    <property type="gene ID" value="ENSCSRG00000002119.1"/>
</dbReference>
<feature type="region of interest" description="Disordered" evidence="1">
    <location>
        <begin position="165"/>
        <end position="185"/>
    </location>
</feature>
<feature type="region of interest" description="Disordered" evidence="1">
    <location>
        <begin position="114"/>
        <end position="141"/>
    </location>
</feature>
<proteinExistence type="predicted"/>
<sequence>MKISAFYNSNNPFPPDAELRVTVSEESNDPAGHLVLRSGSTASSQTTKASMPLQDFCLSKQHYRLYQKKYFLKIATDLRFSKEVVKHRGLQSLPYKECDFKGLYNASDIIQKPKRKEPTAKKVGQQPVKLHPLKQPPRHMRLDFCPPKDTRIKFPMEERLQRAKLDSSLKESSLPPITPSLPCESPASQTFLTESYEMLSSSMTKRQAKRVPTDNIQESKSETRGWEQMLLEKLNRSTAQWIVNQQTAWGGWIQENVHGFKKQKFDWNRIRDELSSESELRLLDAIQAEEDAMEVSPQRLIQQIVKLSDVVICACVHLGTVKIVHQVDERGKDHFILENHDEYYKHLQQHFPRPPEHWSFKPQKGAAQRPVRGAFRWIALPTLADDFAQKGQESSPAKARRGRNEHKEPKEVLPQHVHILRTMLEQWKNAWKLTPRWQNATIEGLMRALTDIHDVIRVTALITCATAVLERPRLDSDSQESGERSLI</sequence>